<dbReference type="PANTHER" id="PTHR30151:SF20">
    <property type="entry name" value="ABC TRANSPORTER PERMEASE PROTEIN HI_0355-RELATED"/>
    <property type="match status" value="1"/>
</dbReference>
<dbReference type="AlphaFoldDB" id="A0A2U2BEL2"/>
<dbReference type="GO" id="GO:0005886">
    <property type="term" value="C:plasma membrane"/>
    <property type="evidence" value="ECO:0007669"/>
    <property type="project" value="UniProtKB-SubCell"/>
</dbReference>
<evidence type="ECO:0000256" key="4">
    <source>
        <dbReference type="ARBA" id="ARBA00022692"/>
    </source>
</evidence>
<dbReference type="Pfam" id="PF00528">
    <property type="entry name" value="BPD_transp_1"/>
    <property type="match status" value="1"/>
</dbReference>
<evidence type="ECO:0000313" key="10">
    <source>
        <dbReference type="Proteomes" id="UP000245216"/>
    </source>
</evidence>
<comment type="subcellular location">
    <subcellularLocation>
        <location evidence="1 7">Cell membrane</location>
        <topology evidence="1 7">Multi-pass membrane protein</topology>
    </subcellularLocation>
</comment>
<protein>
    <submittedName>
        <fullName evidence="9">ABC transporter permease</fullName>
    </submittedName>
</protein>
<keyword evidence="3" id="KW-1003">Cell membrane</keyword>
<reference evidence="9 10" key="1">
    <citation type="submission" date="2018-05" db="EMBL/GenBank/DDBJ databases">
        <title>Genome Sequence of an Efficient Indole-Degrading Bacterium, Alcaligenes sp.YBY.</title>
        <authorList>
            <person name="Yang B."/>
        </authorList>
    </citation>
    <scope>NUCLEOTIDE SEQUENCE [LARGE SCALE GENOMIC DNA]</scope>
    <source>
        <strain evidence="9 10">YBY</strain>
    </source>
</reference>
<dbReference type="Proteomes" id="UP000245216">
    <property type="component" value="Unassembled WGS sequence"/>
</dbReference>
<feature type="domain" description="ABC transmembrane type-1" evidence="8">
    <location>
        <begin position="60"/>
        <end position="240"/>
    </location>
</feature>
<dbReference type="RefSeq" id="WP_109089969.1">
    <property type="nucleotide sequence ID" value="NZ_QEXO01000007.1"/>
</dbReference>
<reference evidence="9 10" key="2">
    <citation type="submission" date="2018-05" db="EMBL/GenBank/DDBJ databases">
        <authorList>
            <person name="Lanie J.A."/>
            <person name="Ng W.-L."/>
            <person name="Kazmierczak K.M."/>
            <person name="Andrzejewski T.M."/>
            <person name="Davidsen T.M."/>
            <person name="Wayne K.J."/>
            <person name="Tettelin H."/>
            <person name="Glass J.I."/>
            <person name="Rusch D."/>
            <person name="Podicherti R."/>
            <person name="Tsui H.-C.T."/>
            <person name="Winkler M.E."/>
        </authorList>
    </citation>
    <scope>NUCLEOTIDE SEQUENCE [LARGE SCALE GENOMIC DNA]</scope>
    <source>
        <strain evidence="9 10">YBY</strain>
    </source>
</reference>
<keyword evidence="5 7" id="KW-1133">Transmembrane helix</keyword>
<evidence type="ECO:0000256" key="1">
    <source>
        <dbReference type="ARBA" id="ARBA00004651"/>
    </source>
</evidence>
<evidence type="ECO:0000256" key="5">
    <source>
        <dbReference type="ARBA" id="ARBA00022989"/>
    </source>
</evidence>
<keyword evidence="4 7" id="KW-0812">Transmembrane</keyword>
<keyword evidence="6 7" id="KW-0472">Membrane</keyword>
<feature type="transmembrane region" description="Helical" evidence="7">
    <location>
        <begin position="220"/>
        <end position="240"/>
    </location>
</feature>
<feature type="transmembrane region" description="Helical" evidence="7">
    <location>
        <begin position="12"/>
        <end position="33"/>
    </location>
</feature>
<organism evidence="9 10">
    <name type="scientific">Alcaligenes faecalis</name>
    <dbReference type="NCBI Taxonomy" id="511"/>
    <lineage>
        <taxon>Bacteria</taxon>
        <taxon>Pseudomonadati</taxon>
        <taxon>Pseudomonadota</taxon>
        <taxon>Betaproteobacteria</taxon>
        <taxon>Burkholderiales</taxon>
        <taxon>Alcaligenaceae</taxon>
        <taxon>Alcaligenes</taxon>
    </lineage>
</organism>
<evidence type="ECO:0000256" key="6">
    <source>
        <dbReference type="ARBA" id="ARBA00023136"/>
    </source>
</evidence>
<proteinExistence type="inferred from homology"/>
<evidence type="ECO:0000313" key="9">
    <source>
        <dbReference type="EMBL" id="PWE12442.1"/>
    </source>
</evidence>
<dbReference type="PANTHER" id="PTHR30151">
    <property type="entry name" value="ALKANE SULFONATE ABC TRANSPORTER-RELATED, MEMBRANE SUBUNIT"/>
    <property type="match status" value="1"/>
</dbReference>
<feature type="transmembrane region" description="Helical" evidence="7">
    <location>
        <begin position="98"/>
        <end position="120"/>
    </location>
</feature>
<keyword evidence="2 7" id="KW-0813">Transport</keyword>
<evidence type="ECO:0000256" key="7">
    <source>
        <dbReference type="RuleBase" id="RU363032"/>
    </source>
</evidence>
<dbReference type="CDD" id="cd06261">
    <property type="entry name" value="TM_PBP2"/>
    <property type="match status" value="1"/>
</dbReference>
<feature type="transmembrane region" description="Helical" evidence="7">
    <location>
        <begin position="53"/>
        <end position="86"/>
    </location>
</feature>
<feature type="transmembrane region" description="Helical" evidence="7">
    <location>
        <begin position="126"/>
        <end position="145"/>
    </location>
</feature>
<evidence type="ECO:0000256" key="2">
    <source>
        <dbReference type="ARBA" id="ARBA00022448"/>
    </source>
</evidence>
<accession>A0A2U2BEL2</accession>
<gene>
    <name evidence="9" type="ORF">DF183_19740</name>
</gene>
<dbReference type="SUPFAM" id="SSF161098">
    <property type="entry name" value="MetI-like"/>
    <property type="match status" value="1"/>
</dbReference>
<dbReference type="STRING" id="511.UZ73_14625"/>
<comment type="similarity">
    <text evidence="7">Belongs to the binding-protein-dependent transport system permease family.</text>
</comment>
<evidence type="ECO:0000259" key="8">
    <source>
        <dbReference type="PROSITE" id="PS50928"/>
    </source>
</evidence>
<comment type="caution">
    <text evidence="9">The sequence shown here is derived from an EMBL/GenBank/DDBJ whole genome shotgun (WGS) entry which is preliminary data.</text>
</comment>
<name>A0A2U2BEL2_ALCFA</name>
<dbReference type="Gene3D" id="1.10.3720.10">
    <property type="entry name" value="MetI-like"/>
    <property type="match status" value="1"/>
</dbReference>
<dbReference type="GO" id="GO:0055085">
    <property type="term" value="P:transmembrane transport"/>
    <property type="evidence" value="ECO:0007669"/>
    <property type="project" value="InterPro"/>
</dbReference>
<dbReference type="InterPro" id="IPR035906">
    <property type="entry name" value="MetI-like_sf"/>
</dbReference>
<sequence>MNKALRSMPSWLAGVVSTVVVLLAWELICWLGQVREVILPRPSLILEDLYGELGWYMGQALYTLGITLAGFVLAAVGGVLIAVALVGSPLFERFCYPLIVGFNSIPKVALAPLFVVWMGTGYEPKVAIAFLIAVFAVIVDTVQGLRSVSPDILDLGRVLKGGPVALFFKVRLPSALPSIMAGLKVAVSLALVGAIVGEFVSSQRGLGFVIMSAQGVFDTVRVFSALFILAVMGLVLYFLLDAVEKRATRFRSH</sequence>
<dbReference type="PROSITE" id="PS50928">
    <property type="entry name" value="ABC_TM1"/>
    <property type="match status" value="1"/>
</dbReference>
<dbReference type="InterPro" id="IPR000515">
    <property type="entry name" value="MetI-like"/>
</dbReference>
<feature type="transmembrane region" description="Helical" evidence="7">
    <location>
        <begin position="179"/>
        <end position="200"/>
    </location>
</feature>
<dbReference type="EMBL" id="QEXO01000007">
    <property type="protein sequence ID" value="PWE12442.1"/>
    <property type="molecule type" value="Genomic_DNA"/>
</dbReference>
<evidence type="ECO:0000256" key="3">
    <source>
        <dbReference type="ARBA" id="ARBA00022475"/>
    </source>
</evidence>